<evidence type="ECO:0000313" key="1">
    <source>
        <dbReference type="EMBL" id="CBX80298.1"/>
    </source>
</evidence>
<proteinExistence type="predicted"/>
<sequence length="60" mass="6615">MTQPSFAIIHGDESDKAAYMPANYPMGAGVITVFTRGKRRVNRCMGQPHRLAAVHQRIGC</sequence>
<dbReference type="EMBL" id="FR719190">
    <property type="protein sequence ID" value="CBX80298.1"/>
    <property type="molecule type" value="Genomic_DNA"/>
</dbReference>
<protein>
    <submittedName>
        <fullName evidence="1">Uncharacterized protein</fullName>
    </submittedName>
</protein>
<name>E5B495_ERWAM</name>
<organism evidence="1">
    <name type="scientific">Erwinia amylovora ATCC BAA-2158</name>
    <dbReference type="NCBI Taxonomy" id="889211"/>
    <lineage>
        <taxon>Bacteria</taxon>
        <taxon>Pseudomonadati</taxon>
        <taxon>Pseudomonadota</taxon>
        <taxon>Gammaproteobacteria</taxon>
        <taxon>Enterobacterales</taxon>
        <taxon>Erwiniaceae</taxon>
        <taxon>Erwinia</taxon>
    </lineage>
</organism>
<reference evidence="1" key="1">
    <citation type="journal article" date="2011" name="J. Bacteriol.">
        <title>Genome Sequence of an Erwinia amylovora Strain with Pathogenicity Restricted to Rubus Plants.</title>
        <authorList>
            <person name="Powney R."/>
            <person name="Smits T.H."/>
            <person name="Sawbridge T."/>
            <person name="Frey B."/>
            <person name="Blom J."/>
            <person name="Frey J.E."/>
            <person name="Plummer K.M."/>
            <person name="Beer S.V."/>
            <person name="Luck J."/>
            <person name="Duffy B."/>
            <person name="Rodoni B."/>
        </authorList>
    </citation>
    <scope>NUCLEOTIDE SEQUENCE</scope>
    <source>
        <strain evidence="1">ATCC BAA-2158</strain>
    </source>
</reference>
<gene>
    <name evidence="1" type="ORF">EAIL5_1478</name>
</gene>
<accession>E5B495</accession>
<dbReference type="AlphaFoldDB" id="E5B495"/>